<dbReference type="SUPFAM" id="SSF55729">
    <property type="entry name" value="Acyl-CoA N-acyltransferases (Nat)"/>
    <property type="match status" value="1"/>
</dbReference>
<evidence type="ECO:0000313" key="4">
    <source>
        <dbReference type="EMBL" id="SUU91487.1"/>
    </source>
</evidence>
<sequence>MPPAGAAAAFSLVPAREADFERLFEIRLLAMRPSLERIGRFNPERARARFRASFRPEHTRLILDPAGQLIGCVAFGPQDGALLLEHFYLVPQAQGRGVGGAILRQLLGEANESAKPIRLDVLRGSDARRFYERHGFVETHRDEFDLYLERLPESA</sequence>
<evidence type="ECO:0000256" key="1">
    <source>
        <dbReference type="ARBA" id="ARBA00022679"/>
    </source>
</evidence>
<name>A0A380WRA1_AMIAI</name>
<evidence type="ECO:0000256" key="2">
    <source>
        <dbReference type="ARBA" id="ARBA00023315"/>
    </source>
</evidence>
<dbReference type="PANTHER" id="PTHR43877">
    <property type="entry name" value="AMINOALKYLPHOSPHONATE N-ACETYLTRANSFERASE-RELATED-RELATED"/>
    <property type="match status" value="1"/>
</dbReference>
<dbReference type="Proteomes" id="UP000254701">
    <property type="component" value="Unassembled WGS sequence"/>
</dbReference>
<dbReference type="PROSITE" id="PS51186">
    <property type="entry name" value="GNAT"/>
    <property type="match status" value="1"/>
</dbReference>
<accession>A0A380WRA1</accession>
<dbReference type="CDD" id="cd04301">
    <property type="entry name" value="NAT_SF"/>
    <property type="match status" value="1"/>
</dbReference>
<proteinExistence type="predicted"/>
<evidence type="ECO:0000259" key="3">
    <source>
        <dbReference type="PROSITE" id="PS51186"/>
    </source>
</evidence>
<organism evidence="4 5">
    <name type="scientific">Aminobacter aminovorans</name>
    <name type="common">Chelatobacter heintzii</name>
    <dbReference type="NCBI Taxonomy" id="83263"/>
    <lineage>
        <taxon>Bacteria</taxon>
        <taxon>Pseudomonadati</taxon>
        <taxon>Pseudomonadota</taxon>
        <taxon>Alphaproteobacteria</taxon>
        <taxon>Hyphomicrobiales</taxon>
        <taxon>Phyllobacteriaceae</taxon>
        <taxon>Aminobacter</taxon>
    </lineage>
</organism>
<protein>
    <submittedName>
        <fullName evidence="4">Predicted acetyltransferase</fullName>
    </submittedName>
</protein>
<dbReference type="Pfam" id="PF13508">
    <property type="entry name" value="Acetyltransf_7"/>
    <property type="match status" value="1"/>
</dbReference>
<dbReference type="EMBL" id="UFSM01000001">
    <property type="protein sequence ID" value="SUU91487.1"/>
    <property type="molecule type" value="Genomic_DNA"/>
</dbReference>
<dbReference type="RefSeq" id="WP_245432082.1">
    <property type="nucleotide sequence ID" value="NZ_BAAAVY010000017.1"/>
</dbReference>
<dbReference type="InterPro" id="IPR050832">
    <property type="entry name" value="Bact_Acetyltransf"/>
</dbReference>
<dbReference type="InterPro" id="IPR000182">
    <property type="entry name" value="GNAT_dom"/>
</dbReference>
<evidence type="ECO:0000313" key="5">
    <source>
        <dbReference type="Proteomes" id="UP000254701"/>
    </source>
</evidence>
<dbReference type="InterPro" id="IPR016181">
    <property type="entry name" value="Acyl_CoA_acyltransferase"/>
</dbReference>
<keyword evidence="1 4" id="KW-0808">Transferase</keyword>
<dbReference type="Gene3D" id="3.40.630.30">
    <property type="match status" value="1"/>
</dbReference>
<keyword evidence="2" id="KW-0012">Acyltransferase</keyword>
<dbReference type="GO" id="GO:0016747">
    <property type="term" value="F:acyltransferase activity, transferring groups other than amino-acyl groups"/>
    <property type="evidence" value="ECO:0007669"/>
    <property type="project" value="InterPro"/>
</dbReference>
<feature type="domain" description="N-acetyltransferase" evidence="3">
    <location>
        <begin position="10"/>
        <end position="154"/>
    </location>
</feature>
<gene>
    <name evidence="4" type="ORF">NCTC10684_04755</name>
</gene>
<dbReference type="AlphaFoldDB" id="A0A380WRA1"/>
<reference evidence="4 5" key="1">
    <citation type="submission" date="2018-06" db="EMBL/GenBank/DDBJ databases">
        <authorList>
            <consortium name="Pathogen Informatics"/>
            <person name="Doyle S."/>
        </authorList>
    </citation>
    <scope>NUCLEOTIDE SEQUENCE [LARGE SCALE GENOMIC DNA]</scope>
    <source>
        <strain evidence="4 5">NCTC10684</strain>
    </source>
</reference>